<evidence type="ECO:0000256" key="1">
    <source>
        <dbReference type="SAM" id="MobiDB-lite"/>
    </source>
</evidence>
<feature type="region of interest" description="Disordered" evidence="1">
    <location>
        <begin position="1"/>
        <end position="30"/>
    </location>
</feature>
<dbReference type="AlphaFoldDB" id="A0A183C7B0"/>
<accession>A0A183C7B0</accession>
<reference evidence="2" key="2">
    <citation type="submission" date="2014-05" db="EMBL/GenBank/DDBJ databases">
        <title>The genome and life-stage specific transcriptomes of Globodera pallida elucidate key aspects of plant parasitism by a cyst nematode.</title>
        <authorList>
            <person name="Cotton J.A."/>
            <person name="Lilley C.J."/>
            <person name="Jones L.M."/>
            <person name="Kikuchi T."/>
            <person name="Reid A.J."/>
            <person name="Thorpe P."/>
            <person name="Tsai I.J."/>
            <person name="Beasley H."/>
            <person name="Blok V."/>
            <person name="Cock P.J.A."/>
            <person name="Van den Akker S.E."/>
            <person name="Holroyd N."/>
            <person name="Hunt M."/>
            <person name="Mantelin S."/>
            <person name="Naghra H."/>
            <person name="Pain A."/>
            <person name="Palomares-Rius J.E."/>
            <person name="Zarowiecki M."/>
            <person name="Berriman M."/>
            <person name="Jones J.T."/>
            <person name="Urwin P.E."/>
        </authorList>
    </citation>
    <scope>NUCLEOTIDE SEQUENCE [LARGE SCALE GENOMIC DNA]</scope>
    <source>
        <strain evidence="2">Lindley</strain>
    </source>
</reference>
<keyword evidence="2" id="KW-1185">Reference proteome</keyword>
<evidence type="ECO:0000313" key="2">
    <source>
        <dbReference type="Proteomes" id="UP000050741"/>
    </source>
</evidence>
<name>A0A183C7B0_GLOPA</name>
<protein>
    <submittedName>
        <fullName evidence="3">Uncharacterized protein</fullName>
    </submittedName>
</protein>
<dbReference type="WBParaSite" id="GPLIN_000875600">
    <property type="protein sequence ID" value="GPLIN_000875600"/>
    <property type="gene ID" value="GPLIN_000875600"/>
</dbReference>
<evidence type="ECO:0000313" key="3">
    <source>
        <dbReference type="WBParaSite" id="GPLIN_000875600"/>
    </source>
</evidence>
<proteinExistence type="predicted"/>
<dbReference type="Proteomes" id="UP000050741">
    <property type="component" value="Unassembled WGS sequence"/>
</dbReference>
<reference evidence="3" key="3">
    <citation type="submission" date="2016-06" db="UniProtKB">
        <authorList>
            <consortium name="WormBaseParasite"/>
        </authorList>
    </citation>
    <scope>IDENTIFICATION</scope>
</reference>
<reference evidence="2" key="1">
    <citation type="submission" date="2013-12" db="EMBL/GenBank/DDBJ databases">
        <authorList>
            <person name="Aslett M."/>
        </authorList>
    </citation>
    <scope>NUCLEOTIDE SEQUENCE [LARGE SCALE GENOMIC DNA]</scope>
    <source>
        <strain evidence="2">Lindley</strain>
    </source>
</reference>
<feature type="compositionally biased region" description="Basic and acidic residues" evidence="1">
    <location>
        <begin position="11"/>
        <end position="30"/>
    </location>
</feature>
<organism evidence="2 3">
    <name type="scientific">Globodera pallida</name>
    <name type="common">Potato cyst nematode worm</name>
    <name type="synonym">Heterodera pallida</name>
    <dbReference type="NCBI Taxonomy" id="36090"/>
    <lineage>
        <taxon>Eukaryota</taxon>
        <taxon>Metazoa</taxon>
        <taxon>Ecdysozoa</taxon>
        <taxon>Nematoda</taxon>
        <taxon>Chromadorea</taxon>
        <taxon>Rhabditida</taxon>
        <taxon>Tylenchina</taxon>
        <taxon>Tylenchomorpha</taxon>
        <taxon>Tylenchoidea</taxon>
        <taxon>Heteroderidae</taxon>
        <taxon>Heteroderinae</taxon>
        <taxon>Globodera</taxon>
    </lineage>
</organism>
<sequence length="30" mass="3236">MFAENGGCEGSEVHEVAGEREDAMQKAKQP</sequence>